<comment type="caution">
    <text evidence="4">The sequence shown here is derived from an EMBL/GenBank/DDBJ whole genome shotgun (WGS) entry which is preliminary data.</text>
</comment>
<dbReference type="InterPro" id="IPR050882">
    <property type="entry name" value="Prepilin_peptidase/N-MTase"/>
</dbReference>
<proteinExistence type="inferred from homology"/>
<keyword evidence="5" id="KW-1185">Reference proteome</keyword>
<feature type="transmembrane region" description="Helical" evidence="2">
    <location>
        <begin position="132"/>
        <end position="149"/>
    </location>
</feature>
<keyword evidence="2" id="KW-0812">Transmembrane</keyword>
<evidence type="ECO:0000313" key="4">
    <source>
        <dbReference type="EMBL" id="MDR6243842.1"/>
    </source>
</evidence>
<feature type="transmembrane region" description="Helical" evidence="2">
    <location>
        <begin position="31"/>
        <end position="47"/>
    </location>
</feature>
<protein>
    <submittedName>
        <fullName evidence="4">Prepilin signal peptidase PulO-like enzyme (Type II secretory pathway)</fullName>
    </submittedName>
</protein>
<dbReference type="Proteomes" id="UP001185028">
    <property type="component" value="Unassembled WGS sequence"/>
</dbReference>
<reference evidence="4 5" key="1">
    <citation type="submission" date="2023-07" db="EMBL/GenBank/DDBJ databases">
        <title>Genomic Encyclopedia of Type Strains, Phase IV (KMG-IV): sequencing the most valuable type-strain genomes for metagenomic binning, comparative biology and taxonomic classification.</title>
        <authorList>
            <person name="Goeker M."/>
        </authorList>
    </citation>
    <scope>NUCLEOTIDE SEQUENCE [LARGE SCALE GENOMIC DNA]</scope>
    <source>
        <strain evidence="4 5">DSM 22170</strain>
    </source>
</reference>
<accession>A0ABU1IX62</accession>
<dbReference type="Pfam" id="PF01478">
    <property type="entry name" value="Peptidase_A24"/>
    <property type="match status" value="1"/>
</dbReference>
<dbReference type="Gene3D" id="1.20.120.1220">
    <property type="match status" value="1"/>
</dbReference>
<dbReference type="InterPro" id="IPR000045">
    <property type="entry name" value="Prepilin_IV_endopep_pep"/>
</dbReference>
<sequence>MTIEYAIELPFWILLLICIVMDCWKRIIPDAITLPGTLYFIIVHAITGTLAWWQPLVGALGLGAIALLLAIISRGKLGGGDIKLFAMVGAYLGWSAGIWALLFTFPIAALIACPVLLMKKIAPPTIKLPEELPLAPFIATSTILLIALLQKVAETHV</sequence>
<feature type="transmembrane region" description="Helical" evidence="2">
    <location>
        <begin position="6"/>
        <end position="24"/>
    </location>
</feature>
<evidence type="ECO:0000313" key="5">
    <source>
        <dbReference type="Proteomes" id="UP001185028"/>
    </source>
</evidence>
<keyword evidence="2" id="KW-1133">Transmembrane helix</keyword>
<organism evidence="4 5">
    <name type="scientific">Paenibacillus hunanensis</name>
    <dbReference type="NCBI Taxonomy" id="539262"/>
    <lineage>
        <taxon>Bacteria</taxon>
        <taxon>Bacillati</taxon>
        <taxon>Bacillota</taxon>
        <taxon>Bacilli</taxon>
        <taxon>Bacillales</taxon>
        <taxon>Paenibacillaceae</taxon>
        <taxon>Paenibacillus</taxon>
    </lineage>
</organism>
<dbReference type="PANTHER" id="PTHR30487:SF0">
    <property type="entry name" value="PREPILIN LEADER PEPTIDASE_N-METHYLTRANSFERASE-RELATED"/>
    <property type="match status" value="1"/>
</dbReference>
<dbReference type="PANTHER" id="PTHR30487">
    <property type="entry name" value="TYPE 4 PREPILIN-LIKE PROTEINS LEADER PEPTIDE-PROCESSING ENZYME"/>
    <property type="match status" value="1"/>
</dbReference>
<comment type="similarity">
    <text evidence="1">Belongs to the peptidase A24 family.</text>
</comment>
<evidence type="ECO:0000259" key="3">
    <source>
        <dbReference type="Pfam" id="PF01478"/>
    </source>
</evidence>
<evidence type="ECO:0000256" key="1">
    <source>
        <dbReference type="ARBA" id="ARBA00005801"/>
    </source>
</evidence>
<dbReference type="RefSeq" id="WP_188777027.1">
    <property type="nucleotide sequence ID" value="NZ_BMMB01000008.1"/>
</dbReference>
<feature type="transmembrane region" description="Helical" evidence="2">
    <location>
        <begin position="53"/>
        <end position="72"/>
    </location>
</feature>
<evidence type="ECO:0000256" key="2">
    <source>
        <dbReference type="SAM" id="Phobius"/>
    </source>
</evidence>
<keyword evidence="2" id="KW-0472">Membrane</keyword>
<gene>
    <name evidence="4" type="ORF">JOC58_001735</name>
</gene>
<feature type="transmembrane region" description="Helical" evidence="2">
    <location>
        <begin position="84"/>
        <end position="112"/>
    </location>
</feature>
<feature type="domain" description="Prepilin type IV endopeptidase peptidase" evidence="3">
    <location>
        <begin position="11"/>
        <end position="112"/>
    </location>
</feature>
<name>A0ABU1IX62_9BACL</name>
<dbReference type="EMBL" id="JAVDQH010000005">
    <property type="protein sequence ID" value="MDR6243842.1"/>
    <property type="molecule type" value="Genomic_DNA"/>
</dbReference>